<gene>
    <name evidence="10" type="primary">ilvC</name>
    <name evidence="14" type="ORF">AEST_05770</name>
</gene>
<comment type="caution">
    <text evidence="14">The sequence shown here is derived from an EMBL/GenBank/DDBJ whole genome shotgun (WGS) entry which is preliminary data.</text>
</comment>
<dbReference type="SUPFAM" id="SSF48179">
    <property type="entry name" value="6-phosphogluconate dehydrogenase C-terminal domain-like"/>
    <property type="match status" value="2"/>
</dbReference>
<feature type="binding site" evidence="10">
    <location>
        <position position="97"/>
    </location>
    <ligand>
        <name>NADP(+)</name>
        <dbReference type="ChEBI" id="CHEBI:58349"/>
    </ligand>
</feature>
<dbReference type="InterPro" id="IPR013023">
    <property type="entry name" value="KARI"/>
</dbReference>
<sequence length="512" mass="56355">MKTPLLLLATATARMLELTMSNYFNTLNLRQQLRQLGQCRFMDKAEFANGCSFIKDWNIVIVGCGAQGLNQGLNMRDSGLNISYALRDEAIAEKRASYQKASSNGFTVGTYQQLIPGADLVLNLTPDKQHSSVVDAIMPLMKQGATLAYSHGFNIVEEGKQIRPDITVIMVAPKCPGTEVREEYKRGFGVPTLIAVHPENDPKGQGLEIAKAYAAATGGDRAGVLESSFVAEVKSDLMGEQTILCGMLQTGAILAFDKMVADGMEAGYAAKLIQYGWETVTEALKHGGITNMMDRLSNPAKIKAYDLAEELKGTLRPLFEKHMDDIISGEFSRTMMADWANDDKNLLTWREQTRDSGFEQAPVSSEQISEQEYFDRGILLVAMVKAGVELAFETMVDAGIIEESAYYESLHETPLIANTIARKRLYEMNVVISDTAEYGNYLFAHAAVPLLRDKVNSLSSEYIGKGLSSSQNGVDNLKLIAVNEAIRQHPVEVVGKKLRGYMTAMKRIVEAN</sequence>
<evidence type="ECO:0000256" key="6">
    <source>
        <dbReference type="ARBA" id="ARBA00022842"/>
    </source>
</evidence>
<dbReference type="Proteomes" id="UP000012043">
    <property type="component" value="Unassembled WGS sequence"/>
</dbReference>
<dbReference type="InterPro" id="IPR036291">
    <property type="entry name" value="NAD(P)-bd_dom_sf"/>
</dbReference>
<feature type="binding site" evidence="11">
    <location>
        <position position="297"/>
    </location>
    <ligand>
        <name>substrate</name>
    </ligand>
</feature>
<evidence type="ECO:0000256" key="4">
    <source>
        <dbReference type="ARBA" id="ARBA00022605"/>
    </source>
</evidence>
<dbReference type="InterPro" id="IPR008927">
    <property type="entry name" value="6-PGluconate_DH-like_C_sf"/>
</dbReference>
<feature type="binding site" evidence="10 11">
    <location>
        <position position="412"/>
    </location>
    <ligand>
        <name>Mg(2+)</name>
        <dbReference type="ChEBI" id="CHEBI:18420"/>
        <label>2</label>
    </ligand>
</feature>
<comment type="pathway">
    <text evidence="1 10">Amino-acid biosynthesis; L-valine biosynthesis; L-valine from pyruvate: step 2/4.</text>
</comment>
<keyword evidence="5 10" id="KW-0479">Metal-binding</keyword>
<accession>J1YFA2</accession>
<feature type="binding site" evidence="10 11">
    <location>
        <position position="240"/>
    </location>
    <ligand>
        <name>Mg(2+)</name>
        <dbReference type="ChEBI" id="CHEBI:18420"/>
        <label>1</label>
    </ligand>
</feature>
<evidence type="ECO:0000259" key="13">
    <source>
        <dbReference type="PROSITE" id="PS51851"/>
    </source>
</evidence>
<dbReference type="NCBIfam" id="NF003557">
    <property type="entry name" value="PRK05225.1"/>
    <property type="match status" value="1"/>
</dbReference>
<dbReference type="EMBL" id="ALAB01000004">
    <property type="protein sequence ID" value="EJI86625.1"/>
    <property type="molecule type" value="Genomic_DNA"/>
</dbReference>
<feature type="binding site" evidence="10 11">
    <location>
        <position position="433"/>
    </location>
    <ligand>
        <name>substrate</name>
    </ligand>
</feature>
<feature type="binding site" evidence="10">
    <location>
        <position position="95"/>
    </location>
    <ligand>
        <name>NADP(+)</name>
        <dbReference type="ChEBI" id="CHEBI:58349"/>
    </ligand>
</feature>
<keyword evidence="15" id="KW-1185">Reference proteome</keyword>
<feature type="binding site" evidence="10 11">
    <location>
        <position position="408"/>
    </location>
    <ligand>
        <name>Mg(2+)</name>
        <dbReference type="ChEBI" id="CHEBI:18420"/>
        <label>2</label>
    </ligand>
</feature>
<dbReference type="AlphaFoldDB" id="J1YFA2"/>
<dbReference type="PANTHER" id="PTHR21371:SF1">
    <property type="entry name" value="KETOL-ACID REDUCTOISOMERASE, MITOCHONDRIAL"/>
    <property type="match status" value="1"/>
</dbReference>
<dbReference type="GO" id="GO:0005829">
    <property type="term" value="C:cytosol"/>
    <property type="evidence" value="ECO:0007669"/>
    <property type="project" value="TreeGrafter"/>
</dbReference>
<comment type="caution">
    <text evidence="11">Lacks conserved residue(s) required for the propagation of feature annotation.</text>
</comment>
<keyword evidence="8 10" id="KW-0100">Branched-chain amino acid biosynthesis</keyword>
<dbReference type="Gene3D" id="3.40.50.720">
    <property type="entry name" value="NAD(P)-binding Rossmann-like Domain"/>
    <property type="match status" value="1"/>
</dbReference>
<evidence type="ECO:0000313" key="15">
    <source>
        <dbReference type="Proteomes" id="UP000012043"/>
    </source>
</evidence>
<keyword evidence="4 10" id="KW-0028">Amino-acid biosynthesis</keyword>
<dbReference type="PROSITE" id="PS51851">
    <property type="entry name" value="KARI_C"/>
    <property type="match status" value="2"/>
</dbReference>
<evidence type="ECO:0000256" key="10">
    <source>
        <dbReference type="HAMAP-Rule" id="MF_00435"/>
    </source>
</evidence>
<evidence type="ECO:0000256" key="5">
    <source>
        <dbReference type="ARBA" id="ARBA00022723"/>
    </source>
</evidence>
<evidence type="ECO:0000256" key="8">
    <source>
        <dbReference type="ARBA" id="ARBA00023304"/>
    </source>
</evidence>
<evidence type="ECO:0000259" key="12">
    <source>
        <dbReference type="PROSITE" id="PS51850"/>
    </source>
</evidence>
<reference evidence="14 15" key="1">
    <citation type="journal article" date="2012" name="J. Bacteriol.">
        <title>Genome Sequence of Pectin-Degrading Alishewanella aestuarii Strain B11T, Isolated from Tidal Flat Sediment.</title>
        <authorList>
            <person name="Jung J."/>
            <person name="Choi S."/>
            <person name="Chun J."/>
            <person name="Park W."/>
        </authorList>
    </citation>
    <scope>NUCLEOTIDE SEQUENCE [LARGE SCALE GENOMIC DNA]</scope>
    <source>
        <strain evidence="14 15">B11</strain>
    </source>
</reference>
<feature type="binding site" evidence="10">
    <location>
        <position position="87"/>
    </location>
    <ligand>
        <name>NADP(+)</name>
        <dbReference type="ChEBI" id="CHEBI:58349"/>
    </ligand>
</feature>
<dbReference type="PROSITE" id="PS51850">
    <property type="entry name" value="KARI_N"/>
    <property type="match status" value="1"/>
</dbReference>
<name>J1YFA2_9ALTE</name>
<dbReference type="SUPFAM" id="SSF51735">
    <property type="entry name" value="NAD(P)-binding Rossmann-fold domains"/>
    <property type="match status" value="1"/>
</dbReference>
<protein>
    <recommendedName>
        <fullName evidence="10">Ketol-acid reductoisomerase (NADP(+))</fullName>
        <shortName evidence="10">KARI</shortName>
        <ecNumber evidence="10">1.1.1.86</ecNumber>
    </recommendedName>
    <alternativeName>
        <fullName evidence="10">Acetohydroxy-acid isomeroreductase</fullName>
        <shortName evidence="10">AHIR</shortName>
    </alternativeName>
    <alternativeName>
        <fullName evidence="10">Alpha-keto-beta-hydroxylacyl reductoisomerase</fullName>
    </alternativeName>
</protein>
<dbReference type="Pfam" id="PF01450">
    <property type="entry name" value="KARI_C"/>
    <property type="match status" value="2"/>
</dbReference>
<dbReference type="GO" id="GO:0000287">
    <property type="term" value="F:magnesium ion binding"/>
    <property type="evidence" value="ECO:0007669"/>
    <property type="project" value="UniProtKB-UniRule"/>
</dbReference>
<dbReference type="InterPro" id="IPR000506">
    <property type="entry name" value="KARI_C"/>
</dbReference>
<dbReference type="GO" id="GO:0004455">
    <property type="term" value="F:ketol-acid reductoisomerase activity"/>
    <property type="evidence" value="ECO:0007669"/>
    <property type="project" value="UniProtKB-UniRule"/>
</dbReference>
<dbReference type="NCBIfam" id="TIGR00465">
    <property type="entry name" value="ilvC"/>
    <property type="match status" value="1"/>
</dbReference>
<comment type="function">
    <text evidence="10">Involved in the biosynthesis of branched-chain amino acids (BCAA). Catalyzes an alkyl-migration followed by a ketol-acid reduction of (S)-2-acetolactate (S2AL) to yield (R)-2,3-dihydroxy-isovalerate. In the isomerase reaction, S2AL is rearranged via a Mg-dependent methyl migration to produce 3-hydroxy-3-methyl-2-ketobutyrate (HMKB). In the reductase reaction, this 2-ketoacid undergoes a metal-dependent reduction by NADPH to yield (R)-2,3-dihydroxy-isovalerate.</text>
</comment>
<evidence type="ECO:0000313" key="14">
    <source>
        <dbReference type="EMBL" id="EJI86625.1"/>
    </source>
</evidence>
<evidence type="ECO:0000256" key="1">
    <source>
        <dbReference type="ARBA" id="ARBA00004864"/>
    </source>
</evidence>
<keyword evidence="10" id="KW-0521">NADP</keyword>
<feature type="binding site" evidence="10">
    <location>
        <begin position="127"/>
        <end position="129"/>
    </location>
    <ligand>
        <name>NADP(+)</name>
        <dbReference type="ChEBI" id="CHEBI:58349"/>
    </ligand>
</feature>
<evidence type="ECO:0000256" key="9">
    <source>
        <dbReference type="ARBA" id="ARBA00049021"/>
    </source>
</evidence>
<dbReference type="Gene3D" id="1.10.1040.10">
    <property type="entry name" value="N-(1-d-carboxylethyl)-l-norvaline Dehydrogenase, domain 2"/>
    <property type="match status" value="1"/>
</dbReference>
<comment type="similarity">
    <text evidence="3 10 11">Belongs to the ketol-acid reductoisomerase family.</text>
</comment>
<keyword evidence="6 10" id="KW-0460">Magnesium</keyword>
<dbReference type="GO" id="GO:0009099">
    <property type="term" value="P:L-valine biosynthetic process"/>
    <property type="evidence" value="ECO:0007669"/>
    <property type="project" value="UniProtKB-UniRule"/>
</dbReference>
<feature type="binding site" evidence="10 11">
    <location>
        <position position="236"/>
    </location>
    <ligand>
        <name>Mg(2+)</name>
        <dbReference type="ChEBI" id="CHEBI:18420"/>
        <label>1</label>
    </ligand>
</feature>
<feature type="binding site" evidence="10 11">
    <location>
        <position position="236"/>
    </location>
    <ligand>
        <name>Mg(2+)</name>
        <dbReference type="ChEBI" id="CHEBI:18420"/>
        <label>2</label>
    </ligand>
</feature>
<keyword evidence="7 10" id="KW-0560">Oxidoreductase</keyword>
<dbReference type="GO" id="GO:0016853">
    <property type="term" value="F:isomerase activity"/>
    <property type="evidence" value="ECO:0007669"/>
    <property type="project" value="UniProtKB-KW"/>
</dbReference>
<feature type="domain" description="KARI N-terminal Rossmann" evidence="12">
    <location>
        <begin position="33"/>
        <end position="227"/>
    </location>
</feature>
<feature type="domain" description="KARI C-terminal knotted" evidence="13">
    <location>
        <begin position="364"/>
        <end position="505"/>
    </location>
</feature>
<dbReference type="PATRIC" id="fig|1197174.4.peg.566"/>
<dbReference type="FunFam" id="1.10.1040.10:FF:000007">
    <property type="entry name" value="Ketol-acid reductoisomerase (NADP(+))"/>
    <property type="match status" value="1"/>
</dbReference>
<dbReference type="HAMAP" id="MF_00435">
    <property type="entry name" value="IlvC"/>
    <property type="match status" value="1"/>
</dbReference>
<keyword evidence="14" id="KW-0413">Isomerase</keyword>
<dbReference type="InterPro" id="IPR013116">
    <property type="entry name" value="KARI_N"/>
</dbReference>
<dbReference type="UniPathway" id="UPA00047">
    <property type="reaction ID" value="UER00056"/>
</dbReference>
<dbReference type="PANTHER" id="PTHR21371">
    <property type="entry name" value="KETOL-ACID REDUCTOISOMERASE, MITOCHONDRIAL"/>
    <property type="match status" value="1"/>
</dbReference>
<feature type="binding site" evidence="10">
    <location>
        <begin position="64"/>
        <end position="67"/>
    </location>
    <ligand>
        <name>NADP(+)</name>
        <dbReference type="ChEBI" id="CHEBI:58349"/>
    </ligand>
</feature>
<feature type="domain" description="KARI C-terminal knotted" evidence="13">
    <location>
        <begin position="228"/>
        <end position="362"/>
    </location>
</feature>
<dbReference type="EC" id="1.1.1.86" evidence="10"/>
<dbReference type="GO" id="GO:0009097">
    <property type="term" value="P:isoleucine biosynthetic process"/>
    <property type="evidence" value="ECO:0007669"/>
    <property type="project" value="UniProtKB-UniRule"/>
</dbReference>
<evidence type="ECO:0000256" key="7">
    <source>
        <dbReference type="ARBA" id="ARBA00023002"/>
    </source>
</evidence>
<feature type="active site" evidence="10">
    <location>
        <position position="151"/>
    </location>
</feature>
<organism evidence="14 15">
    <name type="scientific">Alishewanella aestuarii B11</name>
    <dbReference type="NCBI Taxonomy" id="1197174"/>
    <lineage>
        <taxon>Bacteria</taxon>
        <taxon>Pseudomonadati</taxon>
        <taxon>Pseudomonadota</taxon>
        <taxon>Gammaproteobacteria</taxon>
        <taxon>Alteromonadales</taxon>
        <taxon>Alteromonadaceae</taxon>
        <taxon>Alishewanella</taxon>
    </lineage>
</organism>
<evidence type="ECO:0000256" key="3">
    <source>
        <dbReference type="ARBA" id="ARBA00010318"/>
    </source>
</evidence>
<dbReference type="InterPro" id="IPR013328">
    <property type="entry name" value="6PGD_dom2"/>
</dbReference>
<comment type="cofactor">
    <cofactor evidence="10">
        <name>Mg(2+)</name>
        <dbReference type="ChEBI" id="CHEBI:18420"/>
    </cofactor>
    <text evidence="10">Binds 2 magnesium ions per subunit.</text>
</comment>
<comment type="pathway">
    <text evidence="2 10">Amino-acid biosynthesis; L-isoleucine biosynthesis; L-isoleucine from 2-oxobutanoate: step 2/4.</text>
</comment>
<dbReference type="UniPathway" id="UPA00049">
    <property type="reaction ID" value="UER00060"/>
</dbReference>
<comment type="catalytic activity">
    <reaction evidence="9 10">
        <text>(2R)-2,3-dihydroxy-3-methylbutanoate + NADP(+) = (2S)-2-acetolactate + NADPH + H(+)</text>
        <dbReference type="Rhea" id="RHEA:22068"/>
        <dbReference type="ChEBI" id="CHEBI:15378"/>
        <dbReference type="ChEBI" id="CHEBI:49072"/>
        <dbReference type="ChEBI" id="CHEBI:57783"/>
        <dbReference type="ChEBI" id="CHEBI:58349"/>
        <dbReference type="ChEBI" id="CHEBI:58476"/>
        <dbReference type="EC" id="1.1.1.86"/>
    </reaction>
</comment>
<comment type="catalytic activity">
    <reaction evidence="10">
        <text>(2R,3R)-2,3-dihydroxy-3-methylpentanoate + NADP(+) = (S)-2-ethyl-2-hydroxy-3-oxobutanoate + NADPH + H(+)</text>
        <dbReference type="Rhea" id="RHEA:13493"/>
        <dbReference type="ChEBI" id="CHEBI:15378"/>
        <dbReference type="ChEBI" id="CHEBI:49256"/>
        <dbReference type="ChEBI" id="CHEBI:49258"/>
        <dbReference type="ChEBI" id="CHEBI:57783"/>
        <dbReference type="ChEBI" id="CHEBI:58349"/>
        <dbReference type="EC" id="1.1.1.86"/>
    </reaction>
</comment>
<feature type="binding site" evidence="10">
    <location>
        <position position="177"/>
    </location>
    <ligand>
        <name>NADP(+)</name>
        <dbReference type="ChEBI" id="CHEBI:58349"/>
    </ligand>
</feature>
<evidence type="ECO:0000256" key="2">
    <source>
        <dbReference type="ARBA" id="ARBA00004885"/>
    </source>
</evidence>
<evidence type="ECO:0000256" key="11">
    <source>
        <dbReference type="PROSITE-ProRule" id="PRU01198"/>
    </source>
</evidence>
<dbReference type="Pfam" id="PF07991">
    <property type="entry name" value="KARI_N"/>
    <property type="match status" value="1"/>
</dbReference>
<proteinExistence type="inferred from homology"/>